<sequence length="217" mass="24154">MKIRWLGHAAFLITAKDGTRIITDPYKPGCFNGALSYKPIKESADIVTISHEHDDHNYAIQISGKPFVVREIGTKTVKNIKITGITTCHDQSRGRERGLNTVFVITVDNLTVCHLGDLGHIPTQEETAKIGLIDILLIPVGGVFTIDAKQATEVVQILNPKLVIPMHYKTADCGFPIAPVDDFLKGKKIVKRIESNEVEVDQSNLPKQMEIWVLKYE</sequence>
<dbReference type="PANTHER" id="PTHR42967:SF1">
    <property type="entry name" value="MBL FOLD METALLO-HYDROLASE"/>
    <property type="match status" value="1"/>
</dbReference>
<reference evidence="1" key="1">
    <citation type="journal article" date="2020" name="mSystems">
        <title>Genome- and Community-Level Interaction Insights into Carbon Utilization and Element Cycling Functions of Hydrothermarchaeota in Hydrothermal Sediment.</title>
        <authorList>
            <person name="Zhou Z."/>
            <person name="Liu Y."/>
            <person name="Xu W."/>
            <person name="Pan J."/>
            <person name="Luo Z.H."/>
            <person name="Li M."/>
        </authorList>
    </citation>
    <scope>NUCLEOTIDE SEQUENCE [LARGE SCALE GENOMIC DNA]</scope>
    <source>
        <strain evidence="1">SpSt-876</strain>
    </source>
</reference>
<dbReference type="AlphaFoldDB" id="A0A7C6AAM2"/>
<dbReference type="GO" id="GO:0016787">
    <property type="term" value="F:hydrolase activity"/>
    <property type="evidence" value="ECO:0007669"/>
    <property type="project" value="UniProtKB-KW"/>
</dbReference>
<dbReference type="InterPro" id="IPR036866">
    <property type="entry name" value="RibonucZ/Hydroxyglut_hydro"/>
</dbReference>
<protein>
    <submittedName>
        <fullName evidence="1">MBL fold metallo-hydrolase</fullName>
    </submittedName>
</protein>
<accession>A0A7C6AAM2</accession>
<organism evidence="1">
    <name type="scientific">candidate division WOR-3 bacterium</name>
    <dbReference type="NCBI Taxonomy" id="2052148"/>
    <lineage>
        <taxon>Bacteria</taxon>
        <taxon>Bacteria division WOR-3</taxon>
    </lineage>
</organism>
<dbReference type="Gene3D" id="3.60.15.10">
    <property type="entry name" value="Ribonuclease Z/Hydroxyacylglutathione hydrolase-like"/>
    <property type="match status" value="1"/>
</dbReference>
<keyword evidence="1" id="KW-0378">Hydrolase</keyword>
<dbReference type="PANTHER" id="PTHR42967">
    <property type="entry name" value="METAL DEPENDENT HYDROLASE"/>
    <property type="match status" value="1"/>
</dbReference>
<proteinExistence type="predicted"/>
<evidence type="ECO:0000313" key="1">
    <source>
        <dbReference type="EMBL" id="HHS52809.1"/>
    </source>
</evidence>
<gene>
    <name evidence="1" type="ORF">ENW73_08145</name>
</gene>
<name>A0A7C6AAM2_UNCW3</name>
<dbReference type="SUPFAM" id="SSF56281">
    <property type="entry name" value="Metallo-hydrolase/oxidoreductase"/>
    <property type="match status" value="1"/>
</dbReference>
<dbReference type="Pfam" id="PF13483">
    <property type="entry name" value="Lactamase_B_3"/>
    <property type="match status" value="1"/>
</dbReference>
<dbReference type="EMBL" id="DTLI01000194">
    <property type="protein sequence ID" value="HHS52809.1"/>
    <property type="molecule type" value="Genomic_DNA"/>
</dbReference>
<comment type="caution">
    <text evidence="1">The sequence shown here is derived from an EMBL/GenBank/DDBJ whole genome shotgun (WGS) entry which is preliminary data.</text>
</comment>